<evidence type="ECO:0000313" key="2">
    <source>
        <dbReference type="Proteomes" id="UP000814128"/>
    </source>
</evidence>
<dbReference type="EMBL" id="MU274272">
    <property type="protein sequence ID" value="KAI0026692.1"/>
    <property type="molecule type" value="Genomic_DNA"/>
</dbReference>
<reference evidence="1" key="1">
    <citation type="submission" date="2021-02" db="EMBL/GenBank/DDBJ databases">
        <authorList>
            <consortium name="DOE Joint Genome Institute"/>
            <person name="Ahrendt S."/>
            <person name="Looney B.P."/>
            <person name="Miyauchi S."/>
            <person name="Morin E."/>
            <person name="Drula E."/>
            <person name="Courty P.E."/>
            <person name="Chicoki N."/>
            <person name="Fauchery L."/>
            <person name="Kohler A."/>
            <person name="Kuo A."/>
            <person name="Labutti K."/>
            <person name="Pangilinan J."/>
            <person name="Lipzen A."/>
            <person name="Riley R."/>
            <person name="Andreopoulos W."/>
            <person name="He G."/>
            <person name="Johnson J."/>
            <person name="Barry K.W."/>
            <person name="Grigoriev I.V."/>
            <person name="Nagy L."/>
            <person name="Hibbett D."/>
            <person name="Henrissat B."/>
            <person name="Matheny P.B."/>
            <person name="Labbe J."/>
            <person name="Martin F."/>
        </authorList>
    </citation>
    <scope>NUCLEOTIDE SEQUENCE</scope>
    <source>
        <strain evidence="1">EC-137</strain>
    </source>
</reference>
<reference evidence="1" key="2">
    <citation type="journal article" date="2022" name="New Phytol.">
        <title>Evolutionary transition to the ectomycorrhizal habit in the genomes of a hyperdiverse lineage of mushroom-forming fungi.</title>
        <authorList>
            <person name="Looney B."/>
            <person name="Miyauchi S."/>
            <person name="Morin E."/>
            <person name="Drula E."/>
            <person name="Courty P.E."/>
            <person name="Kohler A."/>
            <person name="Kuo A."/>
            <person name="LaButti K."/>
            <person name="Pangilinan J."/>
            <person name="Lipzen A."/>
            <person name="Riley R."/>
            <person name="Andreopoulos W."/>
            <person name="He G."/>
            <person name="Johnson J."/>
            <person name="Nolan M."/>
            <person name="Tritt A."/>
            <person name="Barry K.W."/>
            <person name="Grigoriev I.V."/>
            <person name="Nagy L.G."/>
            <person name="Hibbett D."/>
            <person name="Henrissat B."/>
            <person name="Matheny P.B."/>
            <person name="Labbe J."/>
            <person name="Martin F.M."/>
        </authorList>
    </citation>
    <scope>NUCLEOTIDE SEQUENCE</scope>
    <source>
        <strain evidence="1">EC-137</strain>
    </source>
</reference>
<gene>
    <name evidence="1" type="ORF">K488DRAFT_92059</name>
</gene>
<comment type="caution">
    <text evidence="1">The sequence shown here is derived from an EMBL/GenBank/DDBJ whole genome shotgun (WGS) entry which is preliminary data.</text>
</comment>
<keyword evidence="2" id="KW-1185">Reference proteome</keyword>
<proteinExistence type="predicted"/>
<sequence>MARTNRGHWDVAPSPFALSFAGLGATDLSIASVQTVLPKDLANLAPLVPNSINVDIKTLSLPMNTGSVDLVGQPCPLPDVNGSHCSPDILSAFSPTESSTFPPSPFPDFAFSLPTRPSPSNTTTPSSFMPSRAPSLTSSRIDPIAWGIPTSLIHAYGVGSNNHSLDGFRLSTPRRNLGANAPGSRLCTTSVSFLKRPRPAPAEGNRFRRRVSSELVFFVSQADGVNVPNIPGSTSASARLRSNTSLPFFGFLIAYRPRNVGMYDPLGVQDVTMSSSQSCGLDQIDEQTAFHSAELQHFRAERNAIIPISRLLPELLSEVFRNILASHHAQSTSSWSKAERNEFWSFDPDVAYSRAAAATALSHVCRLWRTVARTDLLLWTEVWITRHYWAWRIRMLERSRVSPPTVRLHIPSPHPVHHVAGPLSRIIDYLFCGTSPPLRRLTFGGIDLPITLPLLRIDSIVHLSIVAIPTWKTGSMGVYSTRESGAQSRIGYVWHLGTNNALPECRVSLSHLEWLELQDNCHRVVHLLEYICNIPSAASVRVLTRNGPAIPTTAPLPAERPWDVVQDMLHAFAPFASGARTFRLRGVKQIGGLFLSISLWPVAMPGVGLVDAKSA</sequence>
<dbReference type="Proteomes" id="UP000814128">
    <property type="component" value="Unassembled WGS sequence"/>
</dbReference>
<organism evidence="1 2">
    <name type="scientific">Vararia minispora EC-137</name>
    <dbReference type="NCBI Taxonomy" id="1314806"/>
    <lineage>
        <taxon>Eukaryota</taxon>
        <taxon>Fungi</taxon>
        <taxon>Dikarya</taxon>
        <taxon>Basidiomycota</taxon>
        <taxon>Agaricomycotina</taxon>
        <taxon>Agaricomycetes</taxon>
        <taxon>Russulales</taxon>
        <taxon>Lachnocladiaceae</taxon>
        <taxon>Vararia</taxon>
    </lineage>
</organism>
<name>A0ACB8Q502_9AGAM</name>
<protein>
    <submittedName>
        <fullName evidence="1">Uncharacterized protein</fullName>
    </submittedName>
</protein>
<evidence type="ECO:0000313" key="1">
    <source>
        <dbReference type="EMBL" id="KAI0026692.1"/>
    </source>
</evidence>
<accession>A0ACB8Q502</accession>